<evidence type="ECO:0000313" key="3">
    <source>
        <dbReference type="EMBL" id="CAC5421393.1"/>
    </source>
</evidence>
<keyword evidence="4" id="KW-1185">Reference proteome</keyword>
<evidence type="ECO:0000313" key="4">
    <source>
        <dbReference type="Proteomes" id="UP000507470"/>
    </source>
</evidence>
<dbReference type="PANTHER" id="PTHR11937">
    <property type="entry name" value="ACTIN"/>
    <property type="match status" value="1"/>
</dbReference>
<reference evidence="3 4" key="1">
    <citation type="submission" date="2020-06" db="EMBL/GenBank/DDBJ databases">
        <authorList>
            <person name="Li R."/>
            <person name="Bekaert M."/>
        </authorList>
    </citation>
    <scope>NUCLEOTIDE SEQUENCE [LARGE SCALE GENOMIC DNA]</scope>
    <source>
        <strain evidence="4">wild</strain>
    </source>
</reference>
<accession>A0A6J8EN89</accession>
<dbReference type="Pfam" id="PF00022">
    <property type="entry name" value="Actin"/>
    <property type="match status" value="1"/>
</dbReference>
<dbReference type="OrthoDB" id="5132116at2759"/>
<dbReference type="Gene3D" id="3.90.640.10">
    <property type="entry name" value="Actin, Chain A, domain 4"/>
    <property type="match status" value="1"/>
</dbReference>
<organism evidence="3 4">
    <name type="scientific">Mytilus coruscus</name>
    <name type="common">Sea mussel</name>
    <dbReference type="NCBI Taxonomy" id="42192"/>
    <lineage>
        <taxon>Eukaryota</taxon>
        <taxon>Metazoa</taxon>
        <taxon>Spiralia</taxon>
        <taxon>Lophotrochozoa</taxon>
        <taxon>Mollusca</taxon>
        <taxon>Bivalvia</taxon>
        <taxon>Autobranchia</taxon>
        <taxon>Pteriomorphia</taxon>
        <taxon>Mytilida</taxon>
        <taxon>Mytiloidea</taxon>
        <taxon>Mytilidae</taxon>
        <taxon>Mytilinae</taxon>
        <taxon>Mytilus</taxon>
    </lineage>
</organism>
<comment type="function">
    <text evidence="1">Actins are highly conserved proteins that are involved in various types of cell motility and are ubiquitously expressed in all eukaryotic cells.</text>
</comment>
<dbReference type="Proteomes" id="UP000507470">
    <property type="component" value="Unassembled WGS sequence"/>
</dbReference>
<dbReference type="InterPro" id="IPR043129">
    <property type="entry name" value="ATPase_NBD"/>
</dbReference>
<dbReference type="InterPro" id="IPR004000">
    <property type="entry name" value="Actin"/>
</dbReference>
<name>A0A6J8EN89_MYTCO</name>
<gene>
    <name evidence="3" type="ORF">MCOR_53527</name>
</gene>
<dbReference type="SUPFAM" id="SSF53067">
    <property type="entry name" value="Actin-like ATPase domain"/>
    <property type="match status" value="1"/>
</dbReference>
<comment type="similarity">
    <text evidence="2">Belongs to the actin family.</text>
</comment>
<sequence length="236" mass="26779">MLEIGDGVTHIVPICEGYCIQPAIKRLDLGGRDLTSYLQTLLHEKGHDFVTTGNFEIVREMKEQLCYVAEDYSKEISLSKCSNDVDSSYELPDGNVITIGKERIQCPEILFRPSKDLGSDGIHKLLYDSIMAIDMDWRKHYYINIVISGGSTMFSGYERGRICKAFGYRICSFDSRTNVEKMLLPLQKGKIPPELVDIFLLHYLHFNPCGSQMQSTKNMYPILSTENAQIAKTFLA</sequence>
<proteinExistence type="inferred from homology"/>
<evidence type="ECO:0000256" key="1">
    <source>
        <dbReference type="ARBA" id="ARBA00003520"/>
    </source>
</evidence>
<dbReference type="EMBL" id="CACVKT020009349">
    <property type="protein sequence ID" value="CAC5421393.1"/>
    <property type="molecule type" value="Genomic_DNA"/>
</dbReference>
<dbReference type="SMART" id="SM00268">
    <property type="entry name" value="ACTIN"/>
    <property type="match status" value="1"/>
</dbReference>
<evidence type="ECO:0000256" key="2">
    <source>
        <dbReference type="RuleBase" id="RU000487"/>
    </source>
</evidence>
<dbReference type="Gene3D" id="3.30.420.40">
    <property type="match status" value="1"/>
</dbReference>
<dbReference type="AlphaFoldDB" id="A0A6J8EN89"/>
<protein>
    <submittedName>
        <fullName evidence="3">ACTF</fullName>
    </submittedName>
</protein>
<dbReference type="FunFam" id="3.90.640.10:FF:000007">
    <property type="entry name" value="Actin like 7B"/>
    <property type="match status" value="1"/>
</dbReference>